<evidence type="ECO:0000313" key="1">
    <source>
        <dbReference type="EMBL" id="MCC3808578.1"/>
    </source>
</evidence>
<gene>
    <name evidence="1" type="ORF">IB292_26695</name>
</gene>
<accession>A0A9Q3UGR1</accession>
<dbReference type="Proteomes" id="UP000726777">
    <property type="component" value="Unassembled WGS sequence"/>
</dbReference>
<dbReference type="AlphaFoldDB" id="A0A9Q3UGR1"/>
<sequence>MKPLGTNNAAENELTTPKRAFGKAISQCGLSTKSLKPRELTAPKNKSAVETILIGDFDHAN</sequence>
<dbReference type="EMBL" id="JACVHL010000070">
    <property type="protein sequence ID" value="MCC3808578.1"/>
    <property type="molecule type" value="Genomic_DNA"/>
</dbReference>
<proteinExistence type="predicted"/>
<dbReference type="RefSeq" id="WP_161609157.1">
    <property type="nucleotide sequence ID" value="NZ_CP064041.1"/>
</dbReference>
<reference evidence="1" key="1">
    <citation type="submission" date="2020-09" db="EMBL/GenBank/DDBJ databases">
        <title>Genome sequence of Vibrio parahaemolyticus isolates.</title>
        <authorList>
            <person name="Hammerl J.A."/>
            <person name="Strauch E."/>
        </authorList>
    </citation>
    <scope>NUCLEOTIDE SEQUENCE</scope>
    <source>
        <strain evidence="1">17-VB00146</strain>
    </source>
</reference>
<evidence type="ECO:0000313" key="2">
    <source>
        <dbReference type="Proteomes" id="UP000726777"/>
    </source>
</evidence>
<name>A0A9Q3UGR1_VIBPH</name>
<protein>
    <submittedName>
        <fullName evidence="1">Uncharacterized protein</fullName>
    </submittedName>
</protein>
<organism evidence="1 2">
    <name type="scientific">Vibrio parahaemolyticus</name>
    <dbReference type="NCBI Taxonomy" id="670"/>
    <lineage>
        <taxon>Bacteria</taxon>
        <taxon>Pseudomonadati</taxon>
        <taxon>Pseudomonadota</taxon>
        <taxon>Gammaproteobacteria</taxon>
        <taxon>Vibrionales</taxon>
        <taxon>Vibrionaceae</taxon>
        <taxon>Vibrio</taxon>
    </lineage>
</organism>
<comment type="caution">
    <text evidence="1">The sequence shown here is derived from an EMBL/GenBank/DDBJ whole genome shotgun (WGS) entry which is preliminary data.</text>
</comment>